<dbReference type="PIRSF" id="PIRSF001112">
    <property type="entry name" value="Epoxide_hydrolase"/>
    <property type="match status" value="1"/>
</dbReference>
<sequence>MCSIILISFIKYKICRVLLVGILALFAVPVLYFYTKAPPPLPALDLEEWWGTKLSMSKQNSSILPFQVEFNDINIKDVKERLRDRHPLTPPLEGVAFEYGFNSKQLESWLKYWVEEYPYSERETYINKYPQYKTNIQGLNIHFVRIKPEVPASKETVPLLLLHGWPGSFLEFYEAVPHLMAVSKDRDFVFELIIPSLPGYGFSSAATRPGLGADKMAVVMKNLMNRLGHKKFYVQGGDWGALVGSLMATFFPQEVLGYHTNMPFLSTTASTIIRVLGSIYPPLVVSSEAADRMYPMSKYFGMLLEETGYFHIQASKPDTVGIALSDSPAGLAAYILEKFSTWTRLDHRSKPDGGLTYRFSKDRLIDNLMIYWVSNSITTSMRMYAETFNKRYLSQNLDEIQTPVPTWIIQAKQEVTYVPGWILKFKYTNLLNETILQDGGHFLAMELPEIFSKDVLKAIDAFRKWHKQQQRTEL</sequence>
<keyword evidence="6" id="KW-0256">Endoplasmic reticulum</keyword>
<evidence type="ECO:0000256" key="3">
    <source>
        <dbReference type="ARBA" id="ARBA00010088"/>
    </source>
</evidence>
<evidence type="ECO:0000256" key="2">
    <source>
        <dbReference type="ARBA" id="ARBA00004111"/>
    </source>
</evidence>
<dbReference type="GO" id="GO:0033961">
    <property type="term" value="F:cis-stilbene-oxide hydrolase activity"/>
    <property type="evidence" value="ECO:0007669"/>
    <property type="project" value="UniProtKB-UniRule"/>
</dbReference>
<comment type="caution">
    <text evidence="10">The sequence shown here is derived from an EMBL/GenBank/DDBJ whole genome shotgun (WGS) entry which is preliminary data.</text>
</comment>
<organism evidence="10 11">
    <name type="scientific">Pieris macdunnoughi</name>
    <dbReference type="NCBI Taxonomy" id="345717"/>
    <lineage>
        <taxon>Eukaryota</taxon>
        <taxon>Metazoa</taxon>
        <taxon>Ecdysozoa</taxon>
        <taxon>Arthropoda</taxon>
        <taxon>Hexapoda</taxon>
        <taxon>Insecta</taxon>
        <taxon>Pterygota</taxon>
        <taxon>Neoptera</taxon>
        <taxon>Endopterygota</taxon>
        <taxon>Lepidoptera</taxon>
        <taxon>Glossata</taxon>
        <taxon>Ditrysia</taxon>
        <taxon>Papilionoidea</taxon>
        <taxon>Pieridae</taxon>
        <taxon>Pierinae</taxon>
        <taxon>Pieris</taxon>
    </lineage>
</organism>
<dbReference type="InterPro" id="IPR016292">
    <property type="entry name" value="Epoxide_hydrolase"/>
</dbReference>
<dbReference type="Gene3D" id="3.40.50.1820">
    <property type="entry name" value="alpha/beta hydrolase"/>
    <property type="match status" value="1"/>
</dbReference>
<name>A0A821MNN9_9NEOP</name>
<dbReference type="Pfam" id="PF06441">
    <property type="entry name" value="EHN"/>
    <property type="match status" value="1"/>
</dbReference>
<keyword evidence="6 8" id="KW-0472">Membrane</keyword>
<evidence type="ECO:0000256" key="4">
    <source>
        <dbReference type="ARBA" id="ARBA00022797"/>
    </source>
</evidence>
<evidence type="ECO:0000256" key="5">
    <source>
        <dbReference type="ARBA" id="ARBA00022801"/>
    </source>
</evidence>
<keyword evidence="8" id="KW-0812">Transmembrane</keyword>
<comment type="subcellular location">
    <subcellularLocation>
        <location evidence="6">Endoplasmic reticulum membrane</location>
    </subcellularLocation>
    <subcellularLocation>
        <location evidence="2">Microsome membrane</location>
        <topology evidence="2">Single-pass membrane protein</topology>
    </subcellularLocation>
</comment>
<dbReference type="InterPro" id="IPR010497">
    <property type="entry name" value="Epoxide_hydro_N"/>
</dbReference>
<comment type="function">
    <text evidence="6">Catalyzes juvenile hormone hydrolysis.</text>
</comment>
<dbReference type="EC" id="3.3.2.9" evidence="6"/>
<comment type="similarity">
    <text evidence="3 6">Belongs to the peptidase S33 family.</text>
</comment>
<evidence type="ECO:0000256" key="1">
    <source>
        <dbReference type="ARBA" id="ARBA00000221"/>
    </source>
</evidence>
<feature type="domain" description="Epoxide hydrolase N-terminal" evidence="9">
    <location>
        <begin position="64"/>
        <end position="172"/>
    </location>
</feature>
<keyword evidence="11" id="KW-1185">Reference proteome</keyword>
<dbReference type="GO" id="GO:0005789">
    <property type="term" value="C:endoplasmic reticulum membrane"/>
    <property type="evidence" value="ECO:0007669"/>
    <property type="project" value="UniProtKB-SubCell"/>
</dbReference>
<dbReference type="InterPro" id="IPR000639">
    <property type="entry name" value="Epox_hydrolase-like"/>
</dbReference>
<dbReference type="AlphaFoldDB" id="A0A821MNN9"/>
<dbReference type="GO" id="GO:0097176">
    <property type="term" value="P:epoxide metabolic process"/>
    <property type="evidence" value="ECO:0007669"/>
    <property type="project" value="TreeGrafter"/>
</dbReference>
<dbReference type="Proteomes" id="UP000663880">
    <property type="component" value="Unassembled WGS sequence"/>
</dbReference>
<comment type="catalytic activity">
    <reaction evidence="6">
        <text>cis-stilbene oxide + H2O = (1R,2R)-hydrobenzoin</text>
        <dbReference type="Rhea" id="RHEA:23900"/>
        <dbReference type="ChEBI" id="CHEBI:15377"/>
        <dbReference type="ChEBI" id="CHEBI:50004"/>
        <dbReference type="ChEBI" id="CHEBI:50014"/>
        <dbReference type="EC" id="3.3.2.9"/>
    </reaction>
</comment>
<feature type="transmembrane region" description="Helical" evidence="8">
    <location>
        <begin position="14"/>
        <end position="34"/>
    </location>
</feature>
<dbReference type="SUPFAM" id="SSF53474">
    <property type="entry name" value="alpha/beta-Hydrolases"/>
    <property type="match status" value="1"/>
</dbReference>
<keyword evidence="4 6" id="KW-0058">Aromatic hydrocarbons catabolism</keyword>
<feature type="active site" description="Nucleophile" evidence="7">
    <location>
        <position position="238"/>
    </location>
</feature>
<dbReference type="OrthoDB" id="7130006at2759"/>
<evidence type="ECO:0000256" key="8">
    <source>
        <dbReference type="SAM" id="Phobius"/>
    </source>
</evidence>
<proteinExistence type="inferred from homology"/>
<accession>A0A821MNN9</accession>
<dbReference type="InterPro" id="IPR029058">
    <property type="entry name" value="AB_hydrolase_fold"/>
</dbReference>
<comment type="catalytic activity">
    <reaction evidence="1 6">
        <text>1-(4-methoxyphenyl)-N-methyl-N-[(3-methyloxetan-3-yl)methyl]methanamine + H2O = 2-{[(4-methoxybenzyl)(methyl)amino]methyl}-2-methylpropane-1,3-diol</text>
        <dbReference type="Rhea" id="RHEA:55764"/>
        <dbReference type="ChEBI" id="CHEBI:15377"/>
        <dbReference type="ChEBI" id="CHEBI:139161"/>
        <dbReference type="ChEBI" id="CHEBI:139164"/>
        <dbReference type="EC" id="3.3.2.9"/>
    </reaction>
</comment>
<dbReference type="PRINTS" id="PR00412">
    <property type="entry name" value="EPOXHYDRLASE"/>
</dbReference>
<protein>
    <recommendedName>
        <fullName evidence="6">Epoxide hydrolase</fullName>
        <ecNumber evidence="6">3.3.2.9</ecNumber>
    </recommendedName>
</protein>
<dbReference type="EMBL" id="CAJOBZ010000003">
    <property type="protein sequence ID" value="CAF4770593.1"/>
    <property type="molecule type" value="Genomic_DNA"/>
</dbReference>
<feature type="active site" description="Proton donor" evidence="7">
    <location>
        <position position="384"/>
    </location>
</feature>
<dbReference type="PANTHER" id="PTHR21661">
    <property type="entry name" value="EPOXIDE HYDROLASE 1-RELATED"/>
    <property type="match status" value="1"/>
</dbReference>
<feature type="active site" description="Proton acceptor" evidence="7">
    <location>
        <position position="441"/>
    </location>
</feature>
<evidence type="ECO:0000313" key="10">
    <source>
        <dbReference type="EMBL" id="CAF4770593.1"/>
    </source>
</evidence>
<evidence type="ECO:0000313" key="11">
    <source>
        <dbReference type="Proteomes" id="UP000663880"/>
    </source>
</evidence>
<dbReference type="PANTHER" id="PTHR21661:SF35">
    <property type="entry name" value="EPOXIDE HYDROLASE"/>
    <property type="match status" value="1"/>
</dbReference>
<reference evidence="10" key="1">
    <citation type="submission" date="2021-02" db="EMBL/GenBank/DDBJ databases">
        <authorList>
            <person name="Steward A R."/>
        </authorList>
    </citation>
    <scope>NUCLEOTIDE SEQUENCE</scope>
</reference>
<gene>
    <name evidence="10" type="ORF">PMACD_LOCUS1801</name>
</gene>
<evidence type="ECO:0000256" key="6">
    <source>
        <dbReference type="PIRNR" id="PIRNR001112"/>
    </source>
</evidence>
<evidence type="ECO:0000259" key="9">
    <source>
        <dbReference type="Pfam" id="PF06441"/>
    </source>
</evidence>
<evidence type="ECO:0000256" key="7">
    <source>
        <dbReference type="PIRSR" id="PIRSR001112-1"/>
    </source>
</evidence>
<keyword evidence="8" id="KW-1133">Transmembrane helix</keyword>
<keyword evidence="5 6" id="KW-0378">Hydrolase</keyword>